<organism evidence="2 3">
    <name type="scientific">Cellvibrio zantedeschiae</name>
    <dbReference type="NCBI Taxonomy" id="1237077"/>
    <lineage>
        <taxon>Bacteria</taxon>
        <taxon>Pseudomonadati</taxon>
        <taxon>Pseudomonadota</taxon>
        <taxon>Gammaproteobacteria</taxon>
        <taxon>Cellvibrionales</taxon>
        <taxon>Cellvibrionaceae</taxon>
        <taxon>Cellvibrio</taxon>
    </lineage>
</organism>
<dbReference type="PANTHER" id="PTHR38687">
    <property type="entry name" value="CELL DIVISION PROTEIN DEDD-RELATED"/>
    <property type="match status" value="1"/>
</dbReference>
<evidence type="ECO:0000259" key="1">
    <source>
        <dbReference type="PROSITE" id="PS51724"/>
    </source>
</evidence>
<dbReference type="InterPro" id="IPR052521">
    <property type="entry name" value="Cell_div_SPOR-domain"/>
</dbReference>
<gene>
    <name evidence="2" type="ORF">GCM10011613_17560</name>
</gene>
<sequence>MRYTLKHRLIGAAVLAAVAVLLLPSFFKEKKDYQVNTKSQIPARPNLVAEEFKSPQPVPNIEPAPAPETMFAPTEAAPEQSPAVAASSASTSSTASSVKATVAHASSVPAMPLNQQGLPDAWVVQVGSFTTKEAANKLRDDLQADGQKAYVRTTTSGNSSISRVYIGPKLDRAQAQALKEQMDKRLKVKSMVMRFQP</sequence>
<name>A0ABQ3B4A3_9GAMM</name>
<dbReference type="InterPro" id="IPR036680">
    <property type="entry name" value="SPOR-like_sf"/>
</dbReference>
<dbReference type="PROSITE" id="PS51724">
    <property type="entry name" value="SPOR"/>
    <property type="match status" value="1"/>
</dbReference>
<comment type="caution">
    <text evidence="2">The sequence shown here is derived from an EMBL/GenBank/DDBJ whole genome shotgun (WGS) entry which is preliminary data.</text>
</comment>
<dbReference type="Proteomes" id="UP000619761">
    <property type="component" value="Unassembled WGS sequence"/>
</dbReference>
<dbReference type="RefSeq" id="WP_189417618.1">
    <property type="nucleotide sequence ID" value="NZ_BMYZ01000001.1"/>
</dbReference>
<keyword evidence="3" id="KW-1185">Reference proteome</keyword>
<evidence type="ECO:0000313" key="2">
    <source>
        <dbReference type="EMBL" id="GGY73016.1"/>
    </source>
</evidence>
<dbReference type="Gene3D" id="3.30.70.1070">
    <property type="entry name" value="Sporulation related repeat"/>
    <property type="match status" value="1"/>
</dbReference>
<dbReference type="Pfam" id="PF05036">
    <property type="entry name" value="SPOR"/>
    <property type="match status" value="1"/>
</dbReference>
<feature type="domain" description="SPOR" evidence="1">
    <location>
        <begin position="116"/>
        <end position="195"/>
    </location>
</feature>
<protein>
    <recommendedName>
        <fullName evidence="1">SPOR domain-containing protein</fullName>
    </recommendedName>
</protein>
<dbReference type="EMBL" id="BMYZ01000001">
    <property type="protein sequence ID" value="GGY73016.1"/>
    <property type="molecule type" value="Genomic_DNA"/>
</dbReference>
<dbReference type="PANTHER" id="PTHR38687:SF1">
    <property type="entry name" value="CELL DIVISION PROTEIN DEDD"/>
    <property type="match status" value="1"/>
</dbReference>
<reference evidence="3" key="1">
    <citation type="journal article" date="2019" name="Int. J. Syst. Evol. Microbiol.">
        <title>The Global Catalogue of Microorganisms (GCM) 10K type strain sequencing project: providing services to taxonomists for standard genome sequencing and annotation.</title>
        <authorList>
            <consortium name="The Broad Institute Genomics Platform"/>
            <consortium name="The Broad Institute Genome Sequencing Center for Infectious Disease"/>
            <person name="Wu L."/>
            <person name="Ma J."/>
        </authorList>
    </citation>
    <scope>NUCLEOTIDE SEQUENCE [LARGE SCALE GENOMIC DNA]</scope>
    <source>
        <strain evidence="3">KCTC 32239</strain>
    </source>
</reference>
<dbReference type="SUPFAM" id="SSF110997">
    <property type="entry name" value="Sporulation related repeat"/>
    <property type="match status" value="1"/>
</dbReference>
<dbReference type="InterPro" id="IPR007730">
    <property type="entry name" value="SPOR-like_dom"/>
</dbReference>
<proteinExistence type="predicted"/>
<evidence type="ECO:0000313" key="3">
    <source>
        <dbReference type="Proteomes" id="UP000619761"/>
    </source>
</evidence>
<accession>A0ABQ3B4A3</accession>